<proteinExistence type="predicted"/>
<protein>
    <recommendedName>
        <fullName evidence="3">Reverse transcriptase zinc-binding domain-containing protein</fullName>
    </recommendedName>
</protein>
<evidence type="ECO:0008006" key="3">
    <source>
        <dbReference type="Google" id="ProtNLM"/>
    </source>
</evidence>
<name>A0AAV3AIK4_PYXAD</name>
<accession>A0AAV3AIK4</accession>
<evidence type="ECO:0000313" key="1">
    <source>
        <dbReference type="EMBL" id="DBA26319.1"/>
    </source>
</evidence>
<gene>
    <name evidence="1" type="ORF">GDO54_010595</name>
</gene>
<dbReference type="AlphaFoldDB" id="A0AAV3AIK4"/>
<sequence>MPSPSPRHLGLQKLHPLRGYACMAHILKGWFLQFTASFIQVYEGFLENLHIWWSDIWEAAQKSSICTLYKENLYKIIFQWYHTPDVLHRLFPAVDPICWRCGKQRGTLEHVFWYWPIIQSYWDRVHKLLQDETQQQLTLDPLNHLLGLPLTGLPKLTSKLIAHILVAARTRIPTR</sequence>
<evidence type="ECO:0000313" key="2">
    <source>
        <dbReference type="Proteomes" id="UP001181693"/>
    </source>
</evidence>
<organism evidence="1 2">
    <name type="scientific">Pyxicephalus adspersus</name>
    <name type="common">African bullfrog</name>
    <dbReference type="NCBI Taxonomy" id="30357"/>
    <lineage>
        <taxon>Eukaryota</taxon>
        <taxon>Metazoa</taxon>
        <taxon>Chordata</taxon>
        <taxon>Craniata</taxon>
        <taxon>Vertebrata</taxon>
        <taxon>Euteleostomi</taxon>
        <taxon>Amphibia</taxon>
        <taxon>Batrachia</taxon>
        <taxon>Anura</taxon>
        <taxon>Neobatrachia</taxon>
        <taxon>Ranoidea</taxon>
        <taxon>Pyxicephalidae</taxon>
        <taxon>Pyxicephalinae</taxon>
        <taxon>Pyxicephalus</taxon>
    </lineage>
</organism>
<comment type="caution">
    <text evidence="1">The sequence shown here is derived from an EMBL/GenBank/DDBJ whole genome shotgun (WGS) entry which is preliminary data.</text>
</comment>
<reference evidence="1" key="1">
    <citation type="thesis" date="2020" institute="ProQuest LLC" country="789 East Eisenhower Parkway, Ann Arbor, MI, USA">
        <title>Comparative Genomics and Chromosome Evolution.</title>
        <authorList>
            <person name="Mudd A.B."/>
        </authorList>
    </citation>
    <scope>NUCLEOTIDE SEQUENCE</scope>
    <source>
        <strain evidence="1">1538</strain>
        <tissue evidence="1">Blood</tissue>
    </source>
</reference>
<dbReference type="EMBL" id="DYDO01000004">
    <property type="protein sequence ID" value="DBA26319.1"/>
    <property type="molecule type" value="Genomic_DNA"/>
</dbReference>
<keyword evidence="2" id="KW-1185">Reference proteome</keyword>
<dbReference type="Proteomes" id="UP001181693">
    <property type="component" value="Unassembled WGS sequence"/>
</dbReference>